<proteinExistence type="inferred from homology"/>
<evidence type="ECO:0000256" key="3">
    <source>
        <dbReference type="RuleBase" id="RU000363"/>
    </source>
</evidence>
<dbReference type="PROSITE" id="PS00061">
    <property type="entry name" value="ADH_SHORT"/>
    <property type="match status" value="1"/>
</dbReference>
<comment type="similarity">
    <text evidence="1 3">Belongs to the short-chain dehydrogenases/reductases (SDR) family.</text>
</comment>
<name>A0A1H3SF31_9PSEU</name>
<dbReference type="PRINTS" id="PR00081">
    <property type="entry name" value="GDHRDH"/>
</dbReference>
<dbReference type="OrthoDB" id="9808187at2"/>
<sequence length="311" mass="31784">MDQLRFDDQVALVTGVSTFGLGLAYARLLAARGCRVVVNDLGRDWAGSANPPGTDEAVRIIEAEGGTAVGVTGDVVAAAPQIVQAAVDAFGRLDIVINNAGAGGDFDTQVDVHLRGAHRISEAAWPHLAATGAGRILNISSNGSYGAPAMPGYAAAKGGILSLTRTQAILGRPVGVRANTILPAAWTRSTAGIEQPGFADFIATHFPPEAVAAFAAYLLHGDTTLTGEAFAVGGGLVTRVVQAETPGAQAADHVPEAWPALIDQVLAPGQMVVAGSLWAQLDAFVGRMGPATRADWEAIRIAPDVTGKVGA</sequence>
<dbReference type="Proteomes" id="UP000199529">
    <property type="component" value="Unassembled WGS sequence"/>
</dbReference>
<dbReference type="RefSeq" id="WP_093276501.1">
    <property type="nucleotide sequence ID" value="NZ_FNOK01000064.1"/>
</dbReference>
<evidence type="ECO:0000256" key="2">
    <source>
        <dbReference type="ARBA" id="ARBA00023002"/>
    </source>
</evidence>
<dbReference type="InterPro" id="IPR002347">
    <property type="entry name" value="SDR_fam"/>
</dbReference>
<dbReference type="Gene3D" id="3.40.50.720">
    <property type="entry name" value="NAD(P)-binding Rossmann-like Domain"/>
    <property type="match status" value="1"/>
</dbReference>
<accession>A0A1H3SF31</accession>
<reference evidence="5" key="1">
    <citation type="submission" date="2016-10" db="EMBL/GenBank/DDBJ databases">
        <authorList>
            <person name="Varghese N."/>
            <person name="Submissions S."/>
        </authorList>
    </citation>
    <scope>NUCLEOTIDE SEQUENCE [LARGE SCALE GENOMIC DNA]</scope>
    <source>
        <strain evidence="5">CGMCC 4.3530</strain>
    </source>
</reference>
<dbReference type="EMBL" id="FNOK01000064">
    <property type="protein sequence ID" value="SDZ36514.1"/>
    <property type="molecule type" value="Genomic_DNA"/>
</dbReference>
<dbReference type="PANTHER" id="PTHR45024:SF2">
    <property type="entry name" value="SCP2 DOMAIN-CONTAINING PROTEIN"/>
    <property type="match status" value="1"/>
</dbReference>
<dbReference type="InterPro" id="IPR020904">
    <property type="entry name" value="Sc_DH/Rdtase_CS"/>
</dbReference>
<dbReference type="PRINTS" id="PR00080">
    <property type="entry name" value="SDRFAMILY"/>
</dbReference>
<dbReference type="SUPFAM" id="SSF51735">
    <property type="entry name" value="NAD(P)-binding Rossmann-fold domains"/>
    <property type="match status" value="1"/>
</dbReference>
<organism evidence="4 5">
    <name type="scientific">Saccharopolyspora shandongensis</name>
    <dbReference type="NCBI Taxonomy" id="418495"/>
    <lineage>
        <taxon>Bacteria</taxon>
        <taxon>Bacillati</taxon>
        <taxon>Actinomycetota</taxon>
        <taxon>Actinomycetes</taxon>
        <taxon>Pseudonocardiales</taxon>
        <taxon>Pseudonocardiaceae</taxon>
        <taxon>Saccharopolyspora</taxon>
    </lineage>
</organism>
<dbReference type="InterPro" id="IPR051687">
    <property type="entry name" value="Peroxisomal_Beta-Oxidation"/>
</dbReference>
<dbReference type="InterPro" id="IPR036291">
    <property type="entry name" value="NAD(P)-bd_dom_sf"/>
</dbReference>
<protein>
    <recommendedName>
        <fullName evidence="6">NAD(P)-dependent dehydrogenase, short-chain alcohol dehydrogenase family</fullName>
    </recommendedName>
</protein>
<evidence type="ECO:0000313" key="4">
    <source>
        <dbReference type="EMBL" id="SDZ36514.1"/>
    </source>
</evidence>
<dbReference type="GO" id="GO:0016491">
    <property type="term" value="F:oxidoreductase activity"/>
    <property type="evidence" value="ECO:0007669"/>
    <property type="project" value="UniProtKB-KW"/>
</dbReference>
<evidence type="ECO:0008006" key="6">
    <source>
        <dbReference type="Google" id="ProtNLM"/>
    </source>
</evidence>
<keyword evidence="2" id="KW-0560">Oxidoreductase</keyword>
<dbReference type="AlphaFoldDB" id="A0A1H3SF31"/>
<keyword evidence="5" id="KW-1185">Reference proteome</keyword>
<dbReference type="STRING" id="418495.SAMN05216215_106418"/>
<gene>
    <name evidence="4" type="ORF">SAMN05216215_106418</name>
</gene>
<dbReference type="Pfam" id="PF00106">
    <property type="entry name" value="adh_short"/>
    <property type="match status" value="1"/>
</dbReference>
<evidence type="ECO:0000256" key="1">
    <source>
        <dbReference type="ARBA" id="ARBA00006484"/>
    </source>
</evidence>
<evidence type="ECO:0000313" key="5">
    <source>
        <dbReference type="Proteomes" id="UP000199529"/>
    </source>
</evidence>
<dbReference type="PANTHER" id="PTHR45024">
    <property type="entry name" value="DEHYDROGENASES, SHORT CHAIN"/>
    <property type="match status" value="1"/>
</dbReference>